<feature type="transmembrane region" description="Helical" evidence="5">
    <location>
        <begin position="191"/>
        <end position="214"/>
    </location>
</feature>
<feature type="transmembrane region" description="Helical" evidence="5">
    <location>
        <begin position="358"/>
        <end position="380"/>
    </location>
</feature>
<dbReference type="AlphaFoldDB" id="A0AAE3L086"/>
<comment type="subcellular location">
    <subcellularLocation>
        <location evidence="1">Membrane</location>
        <topology evidence="1">Multi-pass membrane protein</topology>
    </subcellularLocation>
</comment>
<comment type="caution">
    <text evidence="7">The sequence shown here is derived from an EMBL/GenBank/DDBJ whole genome shotgun (WGS) entry which is preliminary data.</text>
</comment>
<dbReference type="PANTHER" id="PTHR43027:SF1">
    <property type="entry name" value="DOXORUBICIN RESISTANCE ABC TRANSPORTER PERMEASE PROTEIN DRRC-RELATED"/>
    <property type="match status" value="1"/>
</dbReference>
<evidence type="ECO:0000256" key="5">
    <source>
        <dbReference type="SAM" id="Phobius"/>
    </source>
</evidence>
<dbReference type="GO" id="GO:0140359">
    <property type="term" value="F:ABC-type transporter activity"/>
    <property type="evidence" value="ECO:0007669"/>
    <property type="project" value="InterPro"/>
</dbReference>
<dbReference type="PANTHER" id="PTHR43027">
    <property type="entry name" value="DOXORUBICIN RESISTANCE ABC TRANSPORTER PERMEASE PROTEIN DRRC-RELATED"/>
    <property type="match status" value="1"/>
</dbReference>
<dbReference type="InterPro" id="IPR013525">
    <property type="entry name" value="ABC2_TM"/>
</dbReference>
<dbReference type="RefSeq" id="WP_257531891.1">
    <property type="nucleotide sequence ID" value="NZ_JANKAS010000010.1"/>
</dbReference>
<evidence type="ECO:0000313" key="7">
    <source>
        <dbReference type="EMBL" id="MCR1899477.1"/>
    </source>
</evidence>
<keyword evidence="4 5" id="KW-0472">Membrane</keyword>
<proteinExistence type="predicted"/>
<evidence type="ECO:0000256" key="1">
    <source>
        <dbReference type="ARBA" id="ARBA00004141"/>
    </source>
</evidence>
<feature type="transmembrane region" description="Helical" evidence="5">
    <location>
        <begin position="299"/>
        <end position="318"/>
    </location>
</feature>
<feature type="transmembrane region" description="Helical" evidence="5">
    <location>
        <begin position="235"/>
        <end position="255"/>
    </location>
</feature>
<feature type="transmembrane region" description="Helical" evidence="5">
    <location>
        <begin position="14"/>
        <end position="32"/>
    </location>
</feature>
<dbReference type="Gene3D" id="3.40.1710.10">
    <property type="entry name" value="abc type-2 transporter like domain"/>
    <property type="match status" value="1"/>
</dbReference>
<keyword evidence="8" id="KW-1185">Reference proteome</keyword>
<sequence>MRVYKLYFKLLKRALPTLLVYIVIFLAMTLLFTTNMQETNGSIFEESKVRMALINHDEESILLQAFKSYLEENSELVEIEESKEGMQDALFFRDVTYILTIPQGFTKDFFQGKDPVLEKYTVPDSAANHTVDLMVNNYFNTGKIYRNIENIREKELVEKIIQDLDVQVKVDLYSVEAKAVDNTPQIFYYNYLVYAMLSILILGMSSIMISFADLDIKRRNFASPLSLYRIQSEQILGHLTFASLCVLLFVALGFIVNPSSFFDKTSLLFILNFIVFTITALCIAYLVGSLTMNREVTNGIANIVGLGLSFVSGVFVPMELLGETTLKIARFTPAYWYTSNNSIIGNLTNFTWEHLSPIYSNLLIQLGFALALLTISLVINKKSSQAASARKP</sequence>
<organism evidence="7 8">
    <name type="scientific">Irregularibacter muris</name>
    <dbReference type="NCBI Taxonomy" id="1796619"/>
    <lineage>
        <taxon>Bacteria</taxon>
        <taxon>Bacillati</taxon>
        <taxon>Bacillota</taxon>
        <taxon>Clostridia</taxon>
        <taxon>Eubacteriales</taxon>
        <taxon>Eubacteriaceae</taxon>
        <taxon>Irregularibacter</taxon>
    </lineage>
</organism>
<evidence type="ECO:0000256" key="2">
    <source>
        <dbReference type="ARBA" id="ARBA00022692"/>
    </source>
</evidence>
<dbReference type="EMBL" id="JANKAS010000010">
    <property type="protein sequence ID" value="MCR1899477.1"/>
    <property type="molecule type" value="Genomic_DNA"/>
</dbReference>
<accession>A0AAE3L086</accession>
<evidence type="ECO:0000259" key="6">
    <source>
        <dbReference type="Pfam" id="PF12698"/>
    </source>
</evidence>
<evidence type="ECO:0000256" key="4">
    <source>
        <dbReference type="ARBA" id="ARBA00023136"/>
    </source>
</evidence>
<keyword evidence="3 5" id="KW-1133">Transmembrane helix</keyword>
<protein>
    <submittedName>
        <fullName evidence="7">ABC transporter permease</fullName>
    </submittedName>
</protein>
<dbReference type="Pfam" id="PF12698">
    <property type="entry name" value="ABC2_membrane_3"/>
    <property type="match status" value="1"/>
</dbReference>
<feature type="domain" description="ABC-2 type transporter transmembrane" evidence="6">
    <location>
        <begin position="18"/>
        <end position="377"/>
    </location>
</feature>
<reference evidence="7" key="1">
    <citation type="submission" date="2022-07" db="EMBL/GenBank/DDBJ databases">
        <title>Enhanced cultured diversity of the mouse gut microbiota enables custom-made synthetic communities.</title>
        <authorList>
            <person name="Afrizal A."/>
        </authorList>
    </citation>
    <scope>NUCLEOTIDE SEQUENCE</scope>
    <source>
        <strain evidence="7">DSM 28593</strain>
    </source>
</reference>
<feature type="transmembrane region" description="Helical" evidence="5">
    <location>
        <begin position="267"/>
        <end position="287"/>
    </location>
</feature>
<evidence type="ECO:0000313" key="8">
    <source>
        <dbReference type="Proteomes" id="UP001205748"/>
    </source>
</evidence>
<dbReference type="Proteomes" id="UP001205748">
    <property type="component" value="Unassembled WGS sequence"/>
</dbReference>
<gene>
    <name evidence="7" type="ORF">NSA47_10820</name>
</gene>
<keyword evidence="2 5" id="KW-0812">Transmembrane</keyword>
<evidence type="ECO:0000256" key="3">
    <source>
        <dbReference type="ARBA" id="ARBA00022989"/>
    </source>
</evidence>
<dbReference type="GO" id="GO:0016020">
    <property type="term" value="C:membrane"/>
    <property type="evidence" value="ECO:0007669"/>
    <property type="project" value="UniProtKB-SubCell"/>
</dbReference>
<name>A0AAE3L086_9FIRM</name>
<dbReference type="InterPro" id="IPR052902">
    <property type="entry name" value="ABC-2_transporter"/>
</dbReference>